<evidence type="ECO:0000259" key="2">
    <source>
        <dbReference type="Pfam" id="PF20516"/>
    </source>
</evidence>
<protein>
    <recommendedName>
        <fullName evidence="2">PD-(D/E)XK nuclease-like domain-containing protein</fullName>
    </recommendedName>
</protein>
<dbReference type="InterPro" id="IPR046797">
    <property type="entry name" value="PDDEXK_12"/>
</dbReference>
<feature type="compositionally biased region" description="Low complexity" evidence="1">
    <location>
        <begin position="180"/>
        <end position="198"/>
    </location>
</feature>
<dbReference type="OrthoDB" id="3554837at2759"/>
<evidence type="ECO:0000313" key="4">
    <source>
        <dbReference type="Proteomes" id="UP000256328"/>
    </source>
</evidence>
<reference evidence="3 4" key="1">
    <citation type="journal article" date="2018" name="IMA Fungus">
        <title>IMA Genome-F 9: Draft genome sequence of Annulohypoxylon stygium, Aspergillus mulundensis, Berkeleyomyces basicola (syn. Thielaviopsis basicola), Ceratocystis smalleyi, two Cercospora beticola strains, Coleophoma cylindrospora, Fusarium fracticaudum, Phialophora cf. hyalina, and Morchella septimelata.</title>
        <authorList>
            <person name="Wingfield B.D."/>
            <person name="Bills G.F."/>
            <person name="Dong Y."/>
            <person name="Huang W."/>
            <person name="Nel W.J."/>
            <person name="Swalarsk-Parry B.S."/>
            <person name="Vaghefi N."/>
            <person name="Wilken P.M."/>
            <person name="An Z."/>
            <person name="de Beer Z.W."/>
            <person name="De Vos L."/>
            <person name="Chen L."/>
            <person name="Duong T.A."/>
            <person name="Gao Y."/>
            <person name="Hammerbacher A."/>
            <person name="Kikkert J.R."/>
            <person name="Li Y."/>
            <person name="Li H."/>
            <person name="Li K."/>
            <person name="Li Q."/>
            <person name="Liu X."/>
            <person name="Ma X."/>
            <person name="Naidoo K."/>
            <person name="Pethybridge S.J."/>
            <person name="Sun J."/>
            <person name="Steenkamp E.T."/>
            <person name="van der Nest M.A."/>
            <person name="van Wyk S."/>
            <person name="Wingfield M.J."/>
            <person name="Xiong C."/>
            <person name="Yue Q."/>
            <person name="Zhang X."/>
        </authorList>
    </citation>
    <scope>NUCLEOTIDE SEQUENCE [LARGE SCALE GENOMIC DNA]</scope>
    <source>
        <strain evidence="3 4">BP5796</strain>
    </source>
</reference>
<feature type="compositionally biased region" description="Polar residues" evidence="1">
    <location>
        <begin position="50"/>
        <end position="65"/>
    </location>
</feature>
<feature type="compositionally biased region" description="Basic residues" evidence="1">
    <location>
        <begin position="115"/>
        <end position="130"/>
    </location>
</feature>
<keyword evidence="4" id="KW-1185">Reference proteome</keyword>
<feature type="region of interest" description="Disordered" evidence="1">
    <location>
        <begin position="107"/>
        <end position="207"/>
    </location>
</feature>
<accession>A0A3D8QBW9</accession>
<dbReference type="AlphaFoldDB" id="A0A3D8QBW9"/>
<comment type="caution">
    <text evidence="3">The sequence shown here is derived from an EMBL/GenBank/DDBJ whole genome shotgun (WGS) entry which is preliminary data.</text>
</comment>
<dbReference type="Proteomes" id="UP000256328">
    <property type="component" value="Unassembled WGS sequence"/>
</dbReference>
<feature type="compositionally biased region" description="Polar residues" evidence="1">
    <location>
        <begin position="147"/>
        <end position="159"/>
    </location>
</feature>
<sequence>MPTDFTIFEDDQPSATPNCSWIQEWAQSVAIALAETLSKSTAPRMFPQPDSGSPNKVLNTRTANFPTRRAGRKRGYLNRDRDFTSAAWEEQENESWKMSEDNFFAVPSHSDLPLRKPRSGTHSPSKRRRREHDLGLDEDVFDDQDATPRSNKQNSQILSSFEALLLPPSKPSPSPSPAVSRAETTSSSTQSTRSSRSRSPVKMSQLEMSRILPVQEKEFGTSDCRIPPMLKEVYEDICEIVTYGDGVIPRSFGETGKMDFRAEKIRPSLVGEEVEDGRPPDLYYMLVEQIRDRAAECRQYKVSEAEWNCEVHSRVLDVALHAWKKRGVWYRNATAAKINDPSLVNLQSKMVDFCITTQPDGMYPHIIRRVQSLGLNSINQTEADYFRYTPIAVSIETKRAAIDEDNATAQLSIWIGAQFMMLARLVPPNTALPPMILVMVQGHEWKMLFAEYSSFPRGIQIMQSQSMGQTSSILGICKVIASLRRIAKYVADVYTPWFEENVLQSDEYLGQR</sequence>
<evidence type="ECO:0000313" key="3">
    <source>
        <dbReference type="EMBL" id="RDW59140.1"/>
    </source>
</evidence>
<dbReference type="Pfam" id="PF20516">
    <property type="entry name" value="PDDEXK_12"/>
    <property type="match status" value="1"/>
</dbReference>
<feature type="region of interest" description="Disordered" evidence="1">
    <location>
        <begin position="46"/>
        <end position="77"/>
    </location>
</feature>
<proteinExistence type="predicted"/>
<dbReference type="EMBL" id="PDLN01000020">
    <property type="protein sequence ID" value="RDW59140.1"/>
    <property type="molecule type" value="Genomic_DNA"/>
</dbReference>
<gene>
    <name evidence="3" type="ORF">BP5796_12064</name>
</gene>
<organism evidence="3 4">
    <name type="scientific">Coleophoma crateriformis</name>
    <dbReference type="NCBI Taxonomy" id="565419"/>
    <lineage>
        <taxon>Eukaryota</taxon>
        <taxon>Fungi</taxon>
        <taxon>Dikarya</taxon>
        <taxon>Ascomycota</taxon>
        <taxon>Pezizomycotina</taxon>
        <taxon>Leotiomycetes</taxon>
        <taxon>Helotiales</taxon>
        <taxon>Dermateaceae</taxon>
        <taxon>Coleophoma</taxon>
    </lineage>
</organism>
<feature type="domain" description="PD-(D/E)XK nuclease-like" evidence="2">
    <location>
        <begin position="277"/>
        <end position="494"/>
    </location>
</feature>
<evidence type="ECO:0000256" key="1">
    <source>
        <dbReference type="SAM" id="MobiDB-lite"/>
    </source>
</evidence>
<feature type="compositionally biased region" description="Acidic residues" evidence="1">
    <location>
        <begin position="136"/>
        <end position="145"/>
    </location>
</feature>
<name>A0A3D8QBW9_9HELO</name>